<protein>
    <recommendedName>
        <fullName evidence="5">BTB domain-containing protein</fullName>
    </recommendedName>
</protein>
<proteinExistence type="predicted"/>
<dbReference type="InterPro" id="IPR000210">
    <property type="entry name" value="BTB/POZ_dom"/>
</dbReference>
<dbReference type="Pfam" id="PF00651">
    <property type="entry name" value="BTB"/>
    <property type="match status" value="1"/>
</dbReference>
<evidence type="ECO:0000259" key="1">
    <source>
        <dbReference type="PROSITE" id="PS50097"/>
    </source>
</evidence>
<dbReference type="Proteomes" id="UP001189429">
    <property type="component" value="Unassembled WGS sequence"/>
</dbReference>
<accession>A0ABN9VMT9</accession>
<reference evidence="3" key="1">
    <citation type="submission" date="2023-10" db="EMBL/GenBank/DDBJ databases">
        <authorList>
            <person name="Chen Y."/>
            <person name="Shah S."/>
            <person name="Dougan E. K."/>
            <person name="Thang M."/>
            <person name="Chan C."/>
        </authorList>
    </citation>
    <scope>NUCLEOTIDE SEQUENCE [LARGE SCALE GENOMIC DNA]</scope>
</reference>
<evidence type="ECO:0000313" key="3">
    <source>
        <dbReference type="EMBL" id="CAK0874649.1"/>
    </source>
</evidence>
<dbReference type="CDD" id="cd18186">
    <property type="entry name" value="BTB_POZ_ZBTB_KLHL-like"/>
    <property type="match status" value="1"/>
</dbReference>
<sequence>MVHKAVLLARSEVFRRMFAHNMQEAIDGAISVPEIDADTADCFTHFLYAGRLLGEEGGAYGLCLRLLPLAKKYEVNSLVSFCAARLTYYLAESNAAELLRLADMYDVLPLKQHVVKFIARSMDTLRAVQDTAEFDKLDANLIKEVVSTMVAHCGAKHPRDEAEQVLEFPDGSDWARLSVAQLRRACSERKLPSAGLRAALLSRLSAGAVAPAAP</sequence>
<dbReference type="InterPro" id="IPR003034">
    <property type="entry name" value="SAP_dom"/>
</dbReference>
<dbReference type="PANTHER" id="PTHR24413">
    <property type="entry name" value="SPECKLE-TYPE POZ PROTEIN"/>
    <property type="match status" value="1"/>
</dbReference>
<dbReference type="PROSITE" id="PS50800">
    <property type="entry name" value="SAP"/>
    <property type="match status" value="1"/>
</dbReference>
<keyword evidence="4" id="KW-1185">Reference proteome</keyword>
<dbReference type="CDD" id="cd14733">
    <property type="entry name" value="BACK"/>
    <property type="match status" value="1"/>
</dbReference>
<gene>
    <name evidence="3" type="ORF">PCOR1329_LOCUS59484</name>
</gene>
<organism evidence="3 4">
    <name type="scientific">Prorocentrum cordatum</name>
    <dbReference type="NCBI Taxonomy" id="2364126"/>
    <lineage>
        <taxon>Eukaryota</taxon>
        <taxon>Sar</taxon>
        <taxon>Alveolata</taxon>
        <taxon>Dinophyceae</taxon>
        <taxon>Prorocentrales</taxon>
        <taxon>Prorocentraceae</taxon>
        <taxon>Prorocentrum</taxon>
    </lineage>
</organism>
<evidence type="ECO:0008006" key="5">
    <source>
        <dbReference type="Google" id="ProtNLM"/>
    </source>
</evidence>
<dbReference type="PROSITE" id="PS50097">
    <property type="entry name" value="BTB"/>
    <property type="match status" value="1"/>
</dbReference>
<dbReference type="SUPFAM" id="SSF54695">
    <property type="entry name" value="POZ domain"/>
    <property type="match status" value="1"/>
</dbReference>
<name>A0ABN9VMT9_9DINO</name>
<dbReference type="EMBL" id="CAUYUJ010017416">
    <property type="protein sequence ID" value="CAK0874649.1"/>
    <property type="molecule type" value="Genomic_DNA"/>
</dbReference>
<dbReference type="InterPro" id="IPR036361">
    <property type="entry name" value="SAP_dom_sf"/>
</dbReference>
<evidence type="ECO:0000313" key="4">
    <source>
        <dbReference type="Proteomes" id="UP001189429"/>
    </source>
</evidence>
<evidence type="ECO:0000259" key="2">
    <source>
        <dbReference type="PROSITE" id="PS50800"/>
    </source>
</evidence>
<dbReference type="Gene3D" id="1.25.40.420">
    <property type="match status" value="1"/>
</dbReference>
<dbReference type="InterPro" id="IPR011333">
    <property type="entry name" value="SKP1/BTB/POZ_sf"/>
</dbReference>
<feature type="domain" description="BTB" evidence="1">
    <location>
        <begin position="1"/>
        <end position="56"/>
    </location>
</feature>
<dbReference type="Gene3D" id="3.30.710.10">
    <property type="entry name" value="Potassium Channel Kv1.1, Chain A"/>
    <property type="match status" value="1"/>
</dbReference>
<dbReference type="Gene3D" id="1.10.720.30">
    <property type="entry name" value="SAP domain"/>
    <property type="match status" value="1"/>
</dbReference>
<dbReference type="Pfam" id="PF02037">
    <property type="entry name" value="SAP"/>
    <property type="match status" value="1"/>
</dbReference>
<feature type="domain" description="SAP" evidence="2">
    <location>
        <begin position="174"/>
        <end position="208"/>
    </location>
</feature>
<comment type="caution">
    <text evidence="3">The sequence shown here is derived from an EMBL/GenBank/DDBJ whole genome shotgun (WGS) entry which is preliminary data.</text>
</comment>